<accession>A0ABT9YVH2</accession>
<organism evidence="1 2">
    <name type="scientific">Metabacillus niabensis</name>
    <dbReference type="NCBI Taxonomy" id="324854"/>
    <lineage>
        <taxon>Bacteria</taxon>
        <taxon>Bacillati</taxon>
        <taxon>Bacillota</taxon>
        <taxon>Bacilli</taxon>
        <taxon>Bacillales</taxon>
        <taxon>Bacillaceae</taxon>
        <taxon>Metabacillus</taxon>
    </lineage>
</organism>
<evidence type="ECO:0000313" key="1">
    <source>
        <dbReference type="EMBL" id="MDQ0223996.1"/>
    </source>
</evidence>
<gene>
    <name evidence="1" type="ORF">J2S02_000318</name>
</gene>
<sequence length="34" mass="3923">MNLIATEQAFKAEAGWKVSLNKNKQTTLTWIKEE</sequence>
<keyword evidence="2" id="KW-1185">Reference proteome</keyword>
<name>A0ABT9YVH2_9BACI</name>
<protein>
    <submittedName>
        <fullName evidence="1">Uncharacterized protein</fullName>
    </submittedName>
</protein>
<reference evidence="1 2" key="1">
    <citation type="submission" date="2023-07" db="EMBL/GenBank/DDBJ databases">
        <title>Genomic Encyclopedia of Type Strains, Phase IV (KMG-IV): sequencing the most valuable type-strain genomes for metagenomic binning, comparative biology and taxonomic classification.</title>
        <authorList>
            <person name="Goeker M."/>
        </authorList>
    </citation>
    <scope>NUCLEOTIDE SEQUENCE [LARGE SCALE GENOMIC DNA]</scope>
    <source>
        <strain evidence="1 2">DSM 17723</strain>
    </source>
</reference>
<evidence type="ECO:0000313" key="2">
    <source>
        <dbReference type="Proteomes" id="UP001232245"/>
    </source>
</evidence>
<comment type="caution">
    <text evidence="1">The sequence shown here is derived from an EMBL/GenBank/DDBJ whole genome shotgun (WGS) entry which is preliminary data.</text>
</comment>
<dbReference type="EMBL" id="JAUSTZ010000001">
    <property type="protein sequence ID" value="MDQ0223996.1"/>
    <property type="molecule type" value="Genomic_DNA"/>
</dbReference>
<proteinExistence type="predicted"/>
<dbReference type="Proteomes" id="UP001232245">
    <property type="component" value="Unassembled WGS sequence"/>
</dbReference>